<protein>
    <recommendedName>
        <fullName evidence="5">DUF3618 domain-containing protein</fullName>
    </recommendedName>
</protein>
<name>H0I1P9_9HYPH</name>
<accession>H0I1P9</accession>
<feature type="region of interest" description="Disordered" evidence="1">
    <location>
        <begin position="1"/>
        <end position="22"/>
    </location>
</feature>
<evidence type="ECO:0000256" key="1">
    <source>
        <dbReference type="SAM" id="MobiDB-lite"/>
    </source>
</evidence>
<sequence>MADNTDNKATAGRASADDDLARETDGLKRELANLRAVIAERADDAVAAASRATQAVVTPIRENPGVVSSAFVVGGIVGLLIGLAIGQSDQRSRHWYDRYR</sequence>
<evidence type="ECO:0000313" key="4">
    <source>
        <dbReference type="Proteomes" id="UP000003250"/>
    </source>
</evidence>
<evidence type="ECO:0000256" key="2">
    <source>
        <dbReference type="SAM" id="Phobius"/>
    </source>
</evidence>
<dbReference type="EMBL" id="AHAM01000286">
    <property type="protein sequence ID" value="EHK53113.1"/>
    <property type="molecule type" value="Genomic_DNA"/>
</dbReference>
<keyword evidence="2" id="KW-1133">Transmembrane helix</keyword>
<keyword evidence="2" id="KW-0472">Membrane</keyword>
<keyword evidence="2" id="KW-0812">Transmembrane</keyword>
<proteinExistence type="predicted"/>
<keyword evidence="4" id="KW-1185">Reference proteome</keyword>
<reference evidence="3 4" key="1">
    <citation type="journal article" date="2012" name="J. Bacteriol.">
        <title>Draft Genome Sequence of Mesorhizobium alhagi CCNWXJ12-2T, a Novel Salt-Resistant Species Isolated from the Desert of Northwestern China.</title>
        <authorList>
            <person name="Zhou M."/>
            <person name="Chen W."/>
            <person name="Chen H."/>
            <person name="Wei G."/>
        </authorList>
    </citation>
    <scope>NUCLEOTIDE SEQUENCE [LARGE SCALE GENOMIC DNA]</scope>
    <source>
        <strain evidence="3 4">CCNWXJ12-2</strain>
    </source>
</reference>
<evidence type="ECO:0008006" key="5">
    <source>
        <dbReference type="Google" id="ProtNLM"/>
    </source>
</evidence>
<dbReference type="AlphaFoldDB" id="H0I1P9"/>
<evidence type="ECO:0000313" key="3">
    <source>
        <dbReference type="EMBL" id="EHK53113.1"/>
    </source>
</evidence>
<dbReference type="Proteomes" id="UP000003250">
    <property type="component" value="Unassembled WGS sequence"/>
</dbReference>
<gene>
    <name evidence="3" type="ORF">MAXJ12_31934</name>
</gene>
<feature type="transmembrane region" description="Helical" evidence="2">
    <location>
        <begin position="66"/>
        <end position="86"/>
    </location>
</feature>
<organism evidence="3 4">
    <name type="scientific">Mesorhizobium alhagi CCNWXJ12-2</name>
    <dbReference type="NCBI Taxonomy" id="1107882"/>
    <lineage>
        <taxon>Bacteria</taxon>
        <taxon>Pseudomonadati</taxon>
        <taxon>Pseudomonadota</taxon>
        <taxon>Alphaproteobacteria</taxon>
        <taxon>Hyphomicrobiales</taxon>
        <taxon>Phyllobacteriaceae</taxon>
        <taxon>Allomesorhizobium</taxon>
    </lineage>
</organism>